<dbReference type="Pfam" id="PF01190">
    <property type="entry name" value="Pollen_Ole_e_1"/>
    <property type="match status" value="1"/>
</dbReference>
<dbReference type="Proteomes" id="UP001153076">
    <property type="component" value="Unassembled WGS sequence"/>
</dbReference>
<feature type="chain" id="PRO_5040138527" description="Pollen Ole e 1 allergen and extensin family protein" evidence="2">
    <location>
        <begin position="23"/>
        <end position="170"/>
    </location>
</feature>
<comment type="caution">
    <text evidence="3">The sequence shown here is derived from an EMBL/GenBank/DDBJ whole genome shotgun (WGS) entry which is preliminary data.</text>
</comment>
<evidence type="ECO:0008006" key="5">
    <source>
        <dbReference type="Google" id="ProtNLM"/>
    </source>
</evidence>
<accession>A0A9Q1KJC4</accession>
<dbReference type="AlphaFoldDB" id="A0A9Q1KJC4"/>
<dbReference type="GO" id="GO:0071944">
    <property type="term" value="C:cell periphery"/>
    <property type="evidence" value="ECO:0007669"/>
    <property type="project" value="TreeGrafter"/>
</dbReference>
<dbReference type="PANTHER" id="PTHR33470:SF40">
    <property type="entry name" value="PROTEIN SEED AND ROOT HAIR PROTECTIVE PROTEIN"/>
    <property type="match status" value="1"/>
</dbReference>
<gene>
    <name evidence="3" type="ORF">Cgig2_020856</name>
</gene>
<organism evidence="3 4">
    <name type="scientific">Carnegiea gigantea</name>
    <dbReference type="NCBI Taxonomy" id="171969"/>
    <lineage>
        <taxon>Eukaryota</taxon>
        <taxon>Viridiplantae</taxon>
        <taxon>Streptophyta</taxon>
        <taxon>Embryophyta</taxon>
        <taxon>Tracheophyta</taxon>
        <taxon>Spermatophyta</taxon>
        <taxon>Magnoliopsida</taxon>
        <taxon>eudicotyledons</taxon>
        <taxon>Gunneridae</taxon>
        <taxon>Pentapetalae</taxon>
        <taxon>Caryophyllales</taxon>
        <taxon>Cactineae</taxon>
        <taxon>Cactaceae</taxon>
        <taxon>Cactoideae</taxon>
        <taxon>Echinocereeae</taxon>
        <taxon>Carnegiea</taxon>
    </lineage>
</organism>
<evidence type="ECO:0000313" key="3">
    <source>
        <dbReference type="EMBL" id="KAJ8444010.1"/>
    </source>
</evidence>
<protein>
    <recommendedName>
        <fullName evidence="5">Pollen Ole e 1 allergen and extensin family protein</fullName>
    </recommendedName>
</protein>
<evidence type="ECO:0000256" key="2">
    <source>
        <dbReference type="SAM" id="SignalP"/>
    </source>
</evidence>
<dbReference type="OrthoDB" id="1847243at2759"/>
<reference evidence="3" key="1">
    <citation type="submission" date="2022-04" db="EMBL/GenBank/DDBJ databases">
        <title>Carnegiea gigantea Genome sequencing and assembly v2.</title>
        <authorList>
            <person name="Copetti D."/>
            <person name="Sanderson M.J."/>
            <person name="Burquez A."/>
            <person name="Wojciechowski M.F."/>
        </authorList>
    </citation>
    <scope>NUCLEOTIDE SEQUENCE</scope>
    <source>
        <strain evidence="3">SGP5-SGP5p</strain>
        <tissue evidence="3">Aerial part</tissue>
    </source>
</reference>
<feature type="signal peptide" evidence="2">
    <location>
        <begin position="1"/>
        <end position="22"/>
    </location>
</feature>
<proteinExistence type="predicted"/>
<keyword evidence="1 2" id="KW-0732">Signal</keyword>
<name>A0A9Q1KJC4_9CARY</name>
<dbReference type="EMBL" id="JAKOGI010000109">
    <property type="protein sequence ID" value="KAJ8444010.1"/>
    <property type="molecule type" value="Genomic_DNA"/>
</dbReference>
<dbReference type="PANTHER" id="PTHR33470">
    <property type="entry name" value="OS01G0164075 PROTEIN"/>
    <property type="match status" value="1"/>
</dbReference>
<evidence type="ECO:0000256" key="1">
    <source>
        <dbReference type="ARBA" id="ARBA00022729"/>
    </source>
</evidence>
<sequence length="170" mass="18603">MALPRLVLAGIVAFAFVGIVSADYRKGRSLKPYPPPGKENQSTDDFSAIKIQGTIHCNQAGRWTPVRGATARVTCLALNVRGYESAPFSVVTPRTDERGFFHINLGKYQLANYRLRSCRVFLEAPAPGICNVPTDINHGLTGAPLTNYRPLGDLSALYFVGPFVYNPSPY</sequence>
<keyword evidence="4" id="KW-1185">Reference proteome</keyword>
<evidence type="ECO:0000313" key="4">
    <source>
        <dbReference type="Proteomes" id="UP001153076"/>
    </source>
</evidence>